<protein>
    <submittedName>
        <fullName evidence="3">Competence protein ComEA</fullName>
    </submittedName>
</protein>
<dbReference type="GO" id="GO:0015627">
    <property type="term" value="C:type II protein secretion system complex"/>
    <property type="evidence" value="ECO:0007669"/>
    <property type="project" value="TreeGrafter"/>
</dbReference>
<dbReference type="SUPFAM" id="SSF47781">
    <property type="entry name" value="RuvA domain 2-like"/>
    <property type="match status" value="1"/>
</dbReference>
<keyword evidence="4" id="KW-1185">Reference proteome</keyword>
<dbReference type="Gene3D" id="1.10.150.320">
    <property type="entry name" value="Photosystem II 12 kDa extrinsic protein"/>
    <property type="match status" value="1"/>
</dbReference>
<dbReference type="PANTHER" id="PTHR21180:SF32">
    <property type="entry name" value="ENDONUCLEASE_EXONUCLEASE_PHOSPHATASE FAMILY DOMAIN-CONTAINING PROTEIN 1"/>
    <property type="match status" value="1"/>
</dbReference>
<dbReference type="PANTHER" id="PTHR21180">
    <property type="entry name" value="ENDONUCLEASE/EXONUCLEASE/PHOSPHATASE FAMILY DOMAIN-CONTAINING PROTEIN 1"/>
    <property type="match status" value="1"/>
</dbReference>
<feature type="domain" description="Helix-hairpin-helix DNA-binding motif class 1" evidence="2">
    <location>
        <begin position="184"/>
        <end position="203"/>
    </location>
</feature>
<dbReference type="SMART" id="SM00278">
    <property type="entry name" value="HhH1"/>
    <property type="match status" value="2"/>
</dbReference>
<name>A0A7W3PLM2_9MICO</name>
<comment type="caution">
    <text evidence="3">The sequence shown here is derived from an EMBL/GenBank/DDBJ whole genome shotgun (WGS) entry which is preliminary data.</text>
</comment>
<dbReference type="RefSeq" id="WP_167049486.1">
    <property type="nucleotide sequence ID" value="NZ_JAAOZB010000002.1"/>
</dbReference>
<dbReference type="EMBL" id="JACGWY010000002">
    <property type="protein sequence ID" value="MBA8815999.1"/>
    <property type="molecule type" value="Genomic_DNA"/>
</dbReference>
<dbReference type="Proteomes" id="UP000526083">
    <property type="component" value="Unassembled WGS sequence"/>
</dbReference>
<evidence type="ECO:0000313" key="3">
    <source>
        <dbReference type="EMBL" id="MBA8815999.1"/>
    </source>
</evidence>
<feature type="domain" description="Helix-hairpin-helix DNA-binding motif class 1" evidence="2">
    <location>
        <begin position="154"/>
        <end position="173"/>
    </location>
</feature>
<dbReference type="Pfam" id="PF12836">
    <property type="entry name" value="HHH_3"/>
    <property type="match status" value="1"/>
</dbReference>
<evidence type="ECO:0000256" key="1">
    <source>
        <dbReference type="SAM" id="Phobius"/>
    </source>
</evidence>
<dbReference type="GO" id="GO:0015628">
    <property type="term" value="P:protein secretion by the type II secretion system"/>
    <property type="evidence" value="ECO:0007669"/>
    <property type="project" value="TreeGrafter"/>
</dbReference>
<gene>
    <name evidence="3" type="ORF">FHX48_001072</name>
</gene>
<keyword evidence="1" id="KW-0812">Transmembrane</keyword>
<accession>A0A7W3PLM2</accession>
<feature type="transmembrane region" description="Helical" evidence="1">
    <location>
        <begin position="12"/>
        <end position="36"/>
    </location>
</feature>
<dbReference type="InterPro" id="IPR019554">
    <property type="entry name" value="Soluble_ligand-bd"/>
</dbReference>
<sequence>MVERSESIAPRTRLGVGAAIVVVLVAIAGTVVIGIARGSSPPDEVVSTAESSFAVSSAPLDASVYVHVSGAVADPGLYQLPAGARVMDAVAAAGGFAEDADSDSINLARSVSDGEQLHVATPGEQPAAGSGPGGGGSGAAGGSALVNVNTADVAILDTLPGVGPAIAQRIVDWRTANGRFNSVDDLLAVPGIGDSILAGLRELVSV</sequence>
<proteinExistence type="predicted"/>
<reference evidence="3 4" key="1">
    <citation type="submission" date="2020-07" db="EMBL/GenBank/DDBJ databases">
        <title>Sequencing the genomes of 1000 actinobacteria strains.</title>
        <authorList>
            <person name="Klenk H.-P."/>
        </authorList>
    </citation>
    <scope>NUCLEOTIDE SEQUENCE [LARGE SCALE GENOMIC DNA]</scope>
    <source>
        <strain evidence="3 4">DSM 27576</strain>
    </source>
</reference>
<organism evidence="3 4">
    <name type="scientific">Microbacterium halimionae</name>
    <dbReference type="NCBI Taxonomy" id="1526413"/>
    <lineage>
        <taxon>Bacteria</taxon>
        <taxon>Bacillati</taxon>
        <taxon>Actinomycetota</taxon>
        <taxon>Actinomycetes</taxon>
        <taxon>Micrococcales</taxon>
        <taxon>Microbacteriaceae</taxon>
        <taxon>Microbacterium</taxon>
    </lineage>
</organism>
<dbReference type="InterPro" id="IPR010994">
    <property type="entry name" value="RuvA_2-like"/>
</dbReference>
<dbReference type="InterPro" id="IPR003583">
    <property type="entry name" value="Hlx-hairpin-Hlx_DNA-bd_motif"/>
</dbReference>
<dbReference type="GO" id="GO:0003677">
    <property type="term" value="F:DNA binding"/>
    <property type="evidence" value="ECO:0007669"/>
    <property type="project" value="InterPro"/>
</dbReference>
<evidence type="ECO:0000313" key="4">
    <source>
        <dbReference type="Proteomes" id="UP000526083"/>
    </source>
</evidence>
<keyword evidence="1" id="KW-0472">Membrane</keyword>
<keyword evidence="1" id="KW-1133">Transmembrane helix</keyword>
<dbReference type="GO" id="GO:0006281">
    <property type="term" value="P:DNA repair"/>
    <property type="evidence" value="ECO:0007669"/>
    <property type="project" value="InterPro"/>
</dbReference>
<dbReference type="AlphaFoldDB" id="A0A7W3PLM2"/>
<dbReference type="Gene3D" id="3.10.560.10">
    <property type="entry name" value="Outer membrane lipoprotein wza domain like"/>
    <property type="match status" value="1"/>
</dbReference>
<dbReference type="Pfam" id="PF10531">
    <property type="entry name" value="SLBB"/>
    <property type="match status" value="1"/>
</dbReference>
<evidence type="ECO:0000259" key="2">
    <source>
        <dbReference type="SMART" id="SM00278"/>
    </source>
</evidence>
<dbReference type="InterPro" id="IPR051675">
    <property type="entry name" value="Endo/Exo/Phosphatase_dom_1"/>
</dbReference>